<protein>
    <recommendedName>
        <fullName evidence="1">DUF427 domain-containing protein</fullName>
    </recommendedName>
</protein>
<reference evidence="2 3" key="1">
    <citation type="journal article" date="2014" name="Int. J. Syst. Evol. Microbiol.">
        <title>Complete genome sequence of Corynebacterium casei LMG S-19264T (=DSM 44701T), isolated from a smear-ripened cheese.</title>
        <authorList>
            <consortium name="US DOE Joint Genome Institute (JGI-PGF)"/>
            <person name="Walter F."/>
            <person name="Albersmeier A."/>
            <person name="Kalinowski J."/>
            <person name="Ruckert C."/>
        </authorList>
    </citation>
    <scope>NUCLEOTIDE SEQUENCE [LARGE SCALE GENOMIC DNA]</scope>
    <source>
        <strain evidence="2 3">CGMCC 1.15286</strain>
    </source>
</reference>
<dbReference type="PANTHER" id="PTHR34310">
    <property type="entry name" value="DUF427 DOMAIN PROTEIN (AFU_ORTHOLOGUE AFUA_3G02220)"/>
    <property type="match status" value="1"/>
</dbReference>
<dbReference type="Pfam" id="PF04248">
    <property type="entry name" value="NTP_transf_9"/>
    <property type="match status" value="2"/>
</dbReference>
<gene>
    <name evidence="2" type="ORF">GCM10010918_45710</name>
</gene>
<dbReference type="PANTHER" id="PTHR34310:SF9">
    <property type="entry name" value="BLR5716 PROTEIN"/>
    <property type="match status" value="1"/>
</dbReference>
<dbReference type="EMBL" id="BMHY01000011">
    <property type="protein sequence ID" value="GGG83012.1"/>
    <property type="molecule type" value="Genomic_DNA"/>
</dbReference>
<dbReference type="InterPro" id="IPR038694">
    <property type="entry name" value="DUF427_sf"/>
</dbReference>
<accession>A0A917M705</accession>
<feature type="domain" description="DUF427" evidence="1">
    <location>
        <begin position="30"/>
        <end position="122"/>
    </location>
</feature>
<evidence type="ECO:0000259" key="1">
    <source>
        <dbReference type="Pfam" id="PF04248"/>
    </source>
</evidence>
<feature type="domain" description="DUF427" evidence="1">
    <location>
        <begin position="154"/>
        <end position="246"/>
    </location>
</feature>
<dbReference type="RefSeq" id="WP_188891815.1">
    <property type="nucleotide sequence ID" value="NZ_BMHY01000011.1"/>
</dbReference>
<organism evidence="2 3">
    <name type="scientific">Paenibacillus radicis</name>
    <name type="common">ex Gao et al. 2016</name>
    <dbReference type="NCBI Taxonomy" id="1737354"/>
    <lineage>
        <taxon>Bacteria</taxon>
        <taxon>Bacillati</taxon>
        <taxon>Bacillota</taxon>
        <taxon>Bacilli</taxon>
        <taxon>Bacillales</taxon>
        <taxon>Paenibacillaceae</taxon>
        <taxon>Paenibacillus</taxon>
    </lineage>
</organism>
<dbReference type="AlphaFoldDB" id="A0A917M705"/>
<name>A0A917M705_9BACL</name>
<keyword evidence="3" id="KW-1185">Reference proteome</keyword>
<evidence type="ECO:0000313" key="2">
    <source>
        <dbReference type="EMBL" id="GGG83012.1"/>
    </source>
</evidence>
<proteinExistence type="predicted"/>
<dbReference type="Proteomes" id="UP000600247">
    <property type="component" value="Unassembled WGS sequence"/>
</dbReference>
<sequence>MSDQVVENKPAAEPAIRTVRVLIQPTPRKIRVRFGGETVAESVKALIVHERGHLPVYYFPREDVRFDLLESTDHSTHCPLKGDASYWTIQAGGRISENAAWSYPEAIPESKGLEGYIAFYWDRVDQWFEEEEEVFVHPRDPYKRVDFLASTRHIRVELDGVTVAESRSPVISFETGQPVRYYLPEADVNSEYLLSSDTVTRCPYKGIAAYHSVQVAGTEHKDLIWRYNEPIAAAKAIEGRLSFYNERVQIYVDGELEVVAKSERSVLDSIRLHIA</sequence>
<evidence type="ECO:0000313" key="3">
    <source>
        <dbReference type="Proteomes" id="UP000600247"/>
    </source>
</evidence>
<comment type="caution">
    <text evidence="2">The sequence shown here is derived from an EMBL/GenBank/DDBJ whole genome shotgun (WGS) entry which is preliminary data.</text>
</comment>
<dbReference type="Gene3D" id="2.170.150.40">
    <property type="entry name" value="Domain of unknown function (DUF427)"/>
    <property type="match status" value="2"/>
</dbReference>
<dbReference type="InterPro" id="IPR007361">
    <property type="entry name" value="DUF427"/>
</dbReference>